<sequence>MSQCDLEWIVLEDRVTDADIARVEELFKIQFPKDFIECALVNHGGHPEKDVFDFGQHIGKVFGFMLSFNPESSLYLPNVYNNVLDRLADHVYPFADDPGGNLLCFDYRRDKDNPTIVYWDHEVAFLDAEKGLYPVCDTFTELLHKLYETQYGH</sequence>
<dbReference type="InterPro" id="IPR037883">
    <property type="entry name" value="Knr4/Smi1-like_sf"/>
</dbReference>
<dbReference type="Proteomes" id="UP000195437">
    <property type="component" value="Chromosome"/>
</dbReference>
<dbReference type="OrthoDB" id="8657476at2"/>
<keyword evidence="3" id="KW-1185">Reference proteome</keyword>
<reference evidence="3" key="1">
    <citation type="submission" date="2017-05" db="EMBL/GenBank/DDBJ databases">
        <authorList>
            <person name="Sung H."/>
        </authorList>
    </citation>
    <scope>NUCLEOTIDE SEQUENCE [LARGE SCALE GENOMIC DNA]</scope>
    <source>
        <strain evidence="3">AR23208</strain>
    </source>
</reference>
<protein>
    <recommendedName>
        <fullName evidence="1">Knr4/Smi1-like domain-containing protein</fullName>
    </recommendedName>
</protein>
<evidence type="ECO:0000313" key="3">
    <source>
        <dbReference type="Proteomes" id="UP000195437"/>
    </source>
</evidence>
<dbReference type="Gene3D" id="3.40.1580.10">
    <property type="entry name" value="SMI1/KNR4-like"/>
    <property type="match status" value="1"/>
</dbReference>
<name>A0A1Y0IQ06_9BACL</name>
<proteinExistence type="predicted"/>
<dbReference type="KEGG" id="tum:CBW65_10725"/>
<dbReference type="InterPro" id="IPR018958">
    <property type="entry name" value="Knr4/Smi1-like_dom"/>
</dbReference>
<evidence type="ECO:0000259" key="1">
    <source>
        <dbReference type="SMART" id="SM00860"/>
    </source>
</evidence>
<accession>A0A1Y0IQ06</accession>
<dbReference type="SMART" id="SM00860">
    <property type="entry name" value="SMI1_KNR4"/>
    <property type="match status" value="1"/>
</dbReference>
<organism evidence="2 3">
    <name type="scientific">Tumebacillus avium</name>
    <dbReference type="NCBI Taxonomy" id="1903704"/>
    <lineage>
        <taxon>Bacteria</taxon>
        <taxon>Bacillati</taxon>
        <taxon>Bacillota</taxon>
        <taxon>Bacilli</taxon>
        <taxon>Bacillales</taxon>
        <taxon>Alicyclobacillaceae</taxon>
        <taxon>Tumebacillus</taxon>
    </lineage>
</organism>
<gene>
    <name evidence="2" type="ORF">CBW65_10725</name>
</gene>
<evidence type="ECO:0000313" key="2">
    <source>
        <dbReference type="EMBL" id="ARU61424.1"/>
    </source>
</evidence>
<dbReference type="SUPFAM" id="SSF160631">
    <property type="entry name" value="SMI1/KNR4-like"/>
    <property type="match status" value="1"/>
</dbReference>
<dbReference type="EMBL" id="CP021434">
    <property type="protein sequence ID" value="ARU61424.1"/>
    <property type="molecule type" value="Genomic_DNA"/>
</dbReference>
<dbReference type="RefSeq" id="WP_087456804.1">
    <property type="nucleotide sequence ID" value="NZ_CP021434.1"/>
</dbReference>
<feature type="domain" description="Knr4/Smi1-like" evidence="1">
    <location>
        <begin position="14"/>
        <end position="145"/>
    </location>
</feature>
<dbReference type="AlphaFoldDB" id="A0A1Y0IQ06"/>
<dbReference type="Pfam" id="PF09346">
    <property type="entry name" value="SMI1_KNR4"/>
    <property type="match status" value="1"/>
</dbReference>